<dbReference type="REBASE" id="178019">
    <property type="entry name" value="S.Asp2006ORF21075P"/>
</dbReference>
<evidence type="ECO:0000259" key="5">
    <source>
        <dbReference type="Pfam" id="PF01420"/>
    </source>
</evidence>
<dbReference type="GO" id="GO:0009307">
    <property type="term" value="P:DNA restriction-modification system"/>
    <property type="evidence" value="ECO:0007669"/>
    <property type="project" value="UniProtKB-KW"/>
</dbReference>
<dbReference type="InterPro" id="IPR000055">
    <property type="entry name" value="Restrct_endonuc_typeI_TRD"/>
</dbReference>
<dbReference type="SUPFAM" id="SSF116734">
    <property type="entry name" value="DNA methylase specificity domain"/>
    <property type="match status" value="2"/>
</dbReference>
<evidence type="ECO:0000313" key="7">
    <source>
        <dbReference type="EMBL" id="QOY37339.1"/>
    </source>
</evidence>
<dbReference type="Proteomes" id="UP000180175">
    <property type="component" value="Chromosome"/>
</dbReference>
<evidence type="ECO:0000256" key="1">
    <source>
        <dbReference type="ARBA" id="ARBA00010923"/>
    </source>
</evidence>
<evidence type="ECO:0000313" key="6">
    <source>
        <dbReference type="EMBL" id="OIJ06250.1"/>
    </source>
</evidence>
<reference evidence="7 8" key="2">
    <citation type="journal article" date="2017" name="Genome Announc.">
        <title>Draft Genome Sequences of Four Alkaliphilic Bacteria Belonging to the Anaerobacillus Genus.</title>
        <authorList>
            <person name="Bassil N.M."/>
            <person name="Lloyd J.R."/>
        </authorList>
    </citation>
    <scope>NUCLEOTIDE SEQUENCE [LARGE SCALE GENOMIC DNA]</scope>
    <source>
        <strain evidence="7 8">NB2006</strain>
    </source>
</reference>
<dbReference type="InterPro" id="IPR052021">
    <property type="entry name" value="Type-I_RS_S_subunit"/>
</dbReference>
<dbReference type="Gene3D" id="1.10.287.1120">
    <property type="entry name" value="Bipartite methylase S protein"/>
    <property type="match status" value="1"/>
</dbReference>
<evidence type="ECO:0000256" key="3">
    <source>
        <dbReference type="ARBA" id="ARBA00023125"/>
    </source>
</evidence>
<keyword evidence="7" id="KW-0540">Nuclease</keyword>
<dbReference type="AlphaFoldDB" id="A0A1S2L1N4"/>
<dbReference type="PANTHER" id="PTHR30408">
    <property type="entry name" value="TYPE-1 RESTRICTION ENZYME ECOKI SPECIFICITY PROTEIN"/>
    <property type="match status" value="1"/>
</dbReference>
<dbReference type="Pfam" id="PF01420">
    <property type="entry name" value="Methylase_S"/>
    <property type="match status" value="2"/>
</dbReference>
<keyword evidence="8" id="KW-1185">Reference proteome</keyword>
<organism evidence="6 8">
    <name type="scientific">Anaerobacillus isosaccharinicus</name>
    <dbReference type="NCBI Taxonomy" id="1532552"/>
    <lineage>
        <taxon>Bacteria</taxon>
        <taxon>Bacillati</taxon>
        <taxon>Bacillota</taxon>
        <taxon>Bacilli</taxon>
        <taxon>Bacillales</taxon>
        <taxon>Bacillaceae</taxon>
        <taxon>Anaerobacillus</taxon>
    </lineage>
</organism>
<dbReference type="OrthoDB" id="9795776at2"/>
<dbReference type="PANTHER" id="PTHR30408:SF12">
    <property type="entry name" value="TYPE I RESTRICTION ENZYME MJAVIII SPECIFICITY SUBUNIT"/>
    <property type="match status" value="1"/>
</dbReference>
<keyword evidence="3" id="KW-0238">DNA-binding</keyword>
<dbReference type="Gene3D" id="3.90.220.20">
    <property type="entry name" value="DNA methylase specificity domains"/>
    <property type="match status" value="2"/>
</dbReference>
<feature type="coiled-coil region" evidence="4">
    <location>
        <begin position="186"/>
        <end position="217"/>
    </location>
</feature>
<gene>
    <name evidence="7" type="ORF">AWH56_006840</name>
    <name evidence="6" type="ORF">AWH56_21070</name>
</gene>
<dbReference type="GO" id="GO:0003677">
    <property type="term" value="F:DNA binding"/>
    <property type="evidence" value="ECO:0007669"/>
    <property type="project" value="UniProtKB-KW"/>
</dbReference>
<dbReference type="InterPro" id="IPR044946">
    <property type="entry name" value="Restrct_endonuc_typeI_TRD_sf"/>
</dbReference>
<dbReference type="GO" id="GO:0004519">
    <property type="term" value="F:endonuclease activity"/>
    <property type="evidence" value="ECO:0007669"/>
    <property type="project" value="UniProtKB-KW"/>
</dbReference>
<accession>A0A1S2L1N4</accession>
<evidence type="ECO:0000313" key="8">
    <source>
        <dbReference type="Proteomes" id="UP000180175"/>
    </source>
</evidence>
<reference evidence="7 8" key="3">
    <citation type="journal article" date="2019" name="Int. J. Syst. Evol. Microbiol.">
        <title>Anaerobacillus isosaccharinicus sp. nov., an alkaliphilic bacterium which degrades isosaccharinic acid.</title>
        <authorList>
            <person name="Bassil N.M."/>
            <person name="Lloyd J.R."/>
        </authorList>
    </citation>
    <scope>NUCLEOTIDE SEQUENCE [LARGE SCALE GENOMIC DNA]</scope>
    <source>
        <strain evidence="7 8">NB2006</strain>
    </source>
</reference>
<reference evidence="6 8" key="1">
    <citation type="submission" date="2016-10" db="EMBL/GenBank/DDBJ databases">
        <title>Draft genome sequences of four alkaliphilic bacteria belonging to the Anaerobacillus genus.</title>
        <authorList>
            <person name="Bassil N.M."/>
            <person name="Lloyd J.R."/>
        </authorList>
    </citation>
    <scope>NUCLEOTIDE SEQUENCE [LARGE SCALE GENOMIC DNA]</scope>
    <source>
        <strain evidence="6 8">NB2006</strain>
    </source>
</reference>
<feature type="domain" description="Type I restriction modification DNA specificity" evidence="5">
    <location>
        <begin position="230"/>
        <end position="394"/>
    </location>
</feature>
<comment type="similarity">
    <text evidence="1">Belongs to the type-I restriction system S methylase family.</text>
</comment>
<dbReference type="REBASE" id="453020">
    <property type="entry name" value="S.Ais2006ORF6845P"/>
</dbReference>
<keyword evidence="7" id="KW-0378">Hydrolase</keyword>
<keyword evidence="2" id="KW-0680">Restriction system</keyword>
<feature type="domain" description="Type I restriction modification DNA specificity" evidence="5">
    <location>
        <begin position="20"/>
        <end position="205"/>
    </location>
</feature>
<evidence type="ECO:0000256" key="4">
    <source>
        <dbReference type="SAM" id="Coils"/>
    </source>
</evidence>
<sequence>MVNSKTIPEGYKLTDVGVIPKDWSVRSFGEIFTFLSTGSNSRSDLSQSGDIKYIHYGDIHTKWRNILDCKKDTLPYISSEKVKNLPFIEEGDLVLADASEDYENIGISVEVINVGDDRIVAGLHTILLRGDKDIVTDGFKGYLHSINTVKSSLRRISTGISVYGISKKNLADVLIPLPTLPEQKEIAKHLSDIKTLIETLEELLEKKNNIKQGIMQELLSGKKRLKGFTKDWEDGILGDYVTIRSGESPSKFKFNNNGIPYYKVEQLNNSGKYQVETPYFIECNNAIPKGSIIFPKRGASILLNKVRILSKDSYMDTNLMTLTTNKELNNEFLYYFIKFIELWRIADTTSIPQINNKHILPLKIKVPPLLEQVKIAQILSDMDSEIIFLKKRLEKYKAVEAGVMHDLLNGKVRLV</sequence>
<dbReference type="EMBL" id="LQXD01000183">
    <property type="protein sequence ID" value="OIJ06250.1"/>
    <property type="molecule type" value="Genomic_DNA"/>
</dbReference>
<dbReference type="RefSeq" id="WP_071318901.1">
    <property type="nucleotide sequence ID" value="NZ_CP063356.2"/>
</dbReference>
<dbReference type="KEGG" id="aia:AWH56_006840"/>
<name>A0A1S2L1N4_9BACI</name>
<protein>
    <submittedName>
        <fullName evidence="7">Restriction endonuclease subunit S</fullName>
    </submittedName>
</protein>
<keyword evidence="4" id="KW-0175">Coiled coil</keyword>
<evidence type="ECO:0000256" key="2">
    <source>
        <dbReference type="ARBA" id="ARBA00022747"/>
    </source>
</evidence>
<proteinExistence type="inferred from homology"/>
<reference evidence="7" key="4">
    <citation type="submission" date="2020-10" db="EMBL/GenBank/DDBJ databases">
        <authorList>
            <person name="Bassil N.M."/>
            <person name="Lloyd J.R."/>
        </authorList>
    </citation>
    <scope>NUCLEOTIDE SEQUENCE</scope>
    <source>
        <strain evidence="7">NB2006</strain>
    </source>
</reference>
<dbReference type="EMBL" id="CP063356">
    <property type="protein sequence ID" value="QOY37339.1"/>
    <property type="molecule type" value="Genomic_DNA"/>
</dbReference>
<keyword evidence="7" id="KW-0255">Endonuclease</keyword>